<proteinExistence type="predicted"/>
<organism evidence="1 2">
    <name type="scientific">Calicophoron daubneyi</name>
    <name type="common">Rumen fluke</name>
    <name type="synonym">Paramphistomum daubneyi</name>
    <dbReference type="NCBI Taxonomy" id="300641"/>
    <lineage>
        <taxon>Eukaryota</taxon>
        <taxon>Metazoa</taxon>
        <taxon>Spiralia</taxon>
        <taxon>Lophotrochozoa</taxon>
        <taxon>Platyhelminthes</taxon>
        <taxon>Trematoda</taxon>
        <taxon>Digenea</taxon>
        <taxon>Plagiorchiida</taxon>
        <taxon>Pronocephalata</taxon>
        <taxon>Paramphistomoidea</taxon>
        <taxon>Paramphistomidae</taxon>
        <taxon>Calicophoron</taxon>
    </lineage>
</organism>
<protein>
    <submittedName>
        <fullName evidence="1">Uncharacterized protein</fullName>
    </submittedName>
</protein>
<sequence length="167" mass="19062">MGFFGPPSPSPELLTTINSTAFQESCSCEKSTYPYESASFQDINGLILVTPEFSNYALTFPPEFSVPASFHVSTCYAVYRKCSHVCQRICPPPFELQMIPQLEPRCVFNSSVLFRSDNSLTFLLSLFHKLRLRVCISANRIFGLLLLPQFSCLLYYHFHMYLGLLFQ</sequence>
<evidence type="ECO:0000313" key="1">
    <source>
        <dbReference type="EMBL" id="CAL5130769.1"/>
    </source>
</evidence>
<name>A0AAV2T483_CALDB</name>
<dbReference type="Proteomes" id="UP001497525">
    <property type="component" value="Unassembled WGS sequence"/>
</dbReference>
<reference evidence="1" key="1">
    <citation type="submission" date="2024-06" db="EMBL/GenBank/DDBJ databases">
        <authorList>
            <person name="Liu X."/>
            <person name="Lenzi L."/>
            <person name="Haldenby T S."/>
            <person name="Uol C."/>
        </authorList>
    </citation>
    <scope>NUCLEOTIDE SEQUENCE</scope>
</reference>
<accession>A0AAV2T483</accession>
<comment type="caution">
    <text evidence="1">The sequence shown here is derived from an EMBL/GenBank/DDBJ whole genome shotgun (WGS) entry which is preliminary data.</text>
</comment>
<evidence type="ECO:0000313" key="2">
    <source>
        <dbReference type="Proteomes" id="UP001497525"/>
    </source>
</evidence>
<dbReference type="AlphaFoldDB" id="A0AAV2T483"/>
<dbReference type="EMBL" id="CAXLJL010000073">
    <property type="protein sequence ID" value="CAL5130769.1"/>
    <property type="molecule type" value="Genomic_DNA"/>
</dbReference>
<gene>
    <name evidence="1" type="ORF">CDAUBV1_LOCUS2929</name>
</gene>